<reference evidence="13" key="1">
    <citation type="submission" date="2016-07" db="EMBL/GenBank/DDBJ databases">
        <title>Nontailed viruses are major unrecognized killers of bacteria in the ocean.</title>
        <authorList>
            <person name="Kauffman K."/>
            <person name="Hussain F."/>
            <person name="Yang J."/>
            <person name="Arevalo P."/>
            <person name="Brown J."/>
            <person name="Cutler M."/>
            <person name="Kelly L."/>
            <person name="Polz M.F."/>
        </authorList>
    </citation>
    <scope>NUCLEOTIDE SEQUENCE [LARGE SCALE GENOMIC DNA]</scope>
    <source>
        <strain evidence="13">10N.261.45.A10</strain>
    </source>
</reference>
<evidence type="ECO:0000259" key="10">
    <source>
        <dbReference type="PROSITE" id="PS50110"/>
    </source>
</evidence>
<dbReference type="InterPro" id="IPR001789">
    <property type="entry name" value="Sig_transdc_resp-reg_receiver"/>
</dbReference>
<feature type="transmembrane region" description="Helical" evidence="8">
    <location>
        <begin position="258"/>
        <end position="277"/>
    </location>
</feature>
<dbReference type="PANTHER" id="PTHR43065:SF42">
    <property type="entry name" value="TWO-COMPONENT SENSOR PPRA"/>
    <property type="match status" value="1"/>
</dbReference>
<dbReference type="SUPFAM" id="SSF47384">
    <property type="entry name" value="Homodimeric domain of signal transducing histidine kinase"/>
    <property type="match status" value="1"/>
</dbReference>
<dbReference type="SMART" id="SM00304">
    <property type="entry name" value="HAMP"/>
    <property type="match status" value="1"/>
</dbReference>
<feature type="modified residue" description="4-aspartylphosphate" evidence="7">
    <location>
        <position position="787"/>
    </location>
</feature>
<dbReference type="Pfam" id="PF02518">
    <property type="entry name" value="HATPase_c"/>
    <property type="match status" value="1"/>
</dbReference>
<evidence type="ECO:0000313" key="12">
    <source>
        <dbReference type="EMBL" id="PMN94812.1"/>
    </source>
</evidence>
<feature type="domain" description="HAMP" evidence="11">
    <location>
        <begin position="281"/>
        <end position="334"/>
    </location>
</feature>
<dbReference type="SMART" id="SM00387">
    <property type="entry name" value="HATPase_c"/>
    <property type="match status" value="1"/>
</dbReference>
<dbReference type="Pfam" id="PF12860">
    <property type="entry name" value="PAS_7"/>
    <property type="match status" value="1"/>
</dbReference>
<dbReference type="PROSITE" id="PS50885">
    <property type="entry name" value="HAMP"/>
    <property type="match status" value="1"/>
</dbReference>
<keyword evidence="8" id="KW-0472">Membrane</keyword>
<dbReference type="SMART" id="SM00448">
    <property type="entry name" value="REC"/>
    <property type="match status" value="1"/>
</dbReference>
<dbReference type="GO" id="GO:0000155">
    <property type="term" value="F:phosphorelay sensor kinase activity"/>
    <property type="evidence" value="ECO:0007669"/>
    <property type="project" value="InterPro"/>
</dbReference>
<comment type="subcellular location">
    <subcellularLocation>
        <location evidence="2">Membrane</location>
    </subcellularLocation>
</comment>
<keyword evidence="5" id="KW-0808">Transferase</keyword>
<dbReference type="InterPro" id="IPR005467">
    <property type="entry name" value="His_kinase_dom"/>
</dbReference>
<dbReference type="Gene3D" id="6.10.340.10">
    <property type="match status" value="1"/>
</dbReference>
<dbReference type="InterPro" id="IPR011006">
    <property type="entry name" value="CheY-like_superfamily"/>
</dbReference>
<dbReference type="Proteomes" id="UP000235387">
    <property type="component" value="Unassembled WGS sequence"/>
</dbReference>
<dbReference type="PROSITE" id="PS50110">
    <property type="entry name" value="RESPONSE_REGULATORY"/>
    <property type="match status" value="1"/>
</dbReference>
<evidence type="ECO:0000256" key="6">
    <source>
        <dbReference type="ARBA" id="ARBA00022777"/>
    </source>
</evidence>
<comment type="caution">
    <text evidence="12">The sequence shown here is derived from an EMBL/GenBank/DDBJ whole genome shotgun (WGS) entry which is preliminary data.</text>
</comment>
<evidence type="ECO:0000256" key="8">
    <source>
        <dbReference type="SAM" id="Phobius"/>
    </source>
</evidence>
<dbReference type="RefSeq" id="WP_102389940.1">
    <property type="nucleotide sequence ID" value="NZ_MDAL01000002.1"/>
</dbReference>
<dbReference type="Pfam" id="PF00072">
    <property type="entry name" value="Response_reg"/>
    <property type="match status" value="1"/>
</dbReference>
<organism evidence="12 13">
    <name type="scientific">Enterovibrio norvegicus</name>
    <dbReference type="NCBI Taxonomy" id="188144"/>
    <lineage>
        <taxon>Bacteria</taxon>
        <taxon>Pseudomonadati</taxon>
        <taxon>Pseudomonadota</taxon>
        <taxon>Gammaproteobacteria</taxon>
        <taxon>Vibrionales</taxon>
        <taxon>Vibrionaceae</taxon>
        <taxon>Enterovibrio</taxon>
    </lineage>
</organism>
<evidence type="ECO:0000259" key="11">
    <source>
        <dbReference type="PROSITE" id="PS50885"/>
    </source>
</evidence>
<feature type="domain" description="Histidine kinase" evidence="9">
    <location>
        <begin position="482"/>
        <end position="696"/>
    </location>
</feature>
<evidence type="ECO:0000256" key="1">
    <source>
        <dbReference type="ARBA" id="ARBA00000085"/>
    </source>
</evidence>
<dbReference type="InterPro" id="IPR035965">
    <property type="entry name" value="PAS-like_dom_sf"/>
</dbReference>
<keyword evidence="6 12" id="KW-0418">Kinase</keyword>
<evidence type="ECO:0000313" key="13">
    <source>
        <dbReference type="Proteomes" id="UP000235387"/>
    </source>
</evidence>
<accession>A0A2N7LGX6</accession>
<dbReference type="SUPFAM" id="SSF55874">
    <property type="entry name" value="ATPase domain of HSP90 chaperone/DNA topoisomerase II/histidine kinase"/>
    <property type="match status" value="1"/>
</dbReference>
<dbReference type="Gene3D" id="3.30.450.20">
    <property type="entry name" value="PAS domain"/>
    <property type="match status" value="1"/>
</dbReference>
<proteinExistence type="predicted"/>
<comment type="catalytic activity">
    <reaction evidence="1">
        <text>ATP + protein L-histidine = ADP + protein N-phospho-L-histidine.</text>
        <dbReference type="EC" id="2.7.13.3"/>
    </reaction>
</comment>
<dbReference type="PANTHER" id="PTHR43065">
    <property type="entry name" value="SENSOR HISTIDINE KINASE"/>
    <property type="match status" value="1"/>
</dbReference>
<keyword evidence="8" id="KW-0812">Transmembrane</keyword>
<dbReference type="PROSITE" id="PS50109">
    <property type="entry name" value="HIS_KIN"/>
    <property type="match status" value="1"/>
</dbReference>
<evidence type="ECO:0000256" key="4">
    <source>
        <dbReference type="ARBA" id="ARBA00022553"/>
    </source>
</evidence>
<dbReference type="SUPFAM" id="SSF55785">
    <property type="entry name" value="PYP-like sensor domain (PAS domain)"/>
    <property type="match status" value="1"/>
</dbReference>
<dbReference type="InterPro" id="IPR003661">
    <property type="entry name" value="HisK_dim/P_dom"/>
</dbReference>
<evidence type="ECO:0000256" key="3">
    <source>
        <dbReference type="ARBA" id="ARBA00012438"/>
    </source>
</evidence>
<dbReference type="InterPro" id="IPR004358">
    <property type="entry name" value="Sig_transdc_His_kin-like_C"/>
</dbReference>
<dbReference type="Pfam" id="PF00512">
    <property type="entry name" value="HisKA"/>
    <property type="match status" value="1"/>
</dbReference>
<dbReference type="InterPro" id="IPR036890">
    <property type="entry name" value="HATPase_C_sf"/>
</dbReference>
<protein>
    <recommendedName>
        <fullName evidence="3">histidine kinase</fullName>
        <ecNumber evidence="3">2.7.13.3</ecNumber>
    </recommendedName>
</protein>
<dbReference type="EMBL" id="MDAL01000002">
    <property type="protein sequence ID" value="PMN94812.1"/>
    <property type="molecule type" value="Genomic_DNA"/>
</dbReference>
<dbReference type="Gene3D" id="1.10.287.130">
    <property type="match status" value="1"/>
</dbReference>
<dbReference type="InterPro" id="IPR003594">
    <property type="entry name" value="HATPase_dom"/>
</dbReference>
<dbReference type="Gene3D" id="3.30.565.10">
    <property type="entry name" value="Histidine kinase-like ATPase, C-terminal domain"/>
    <property type="match status" value="1"/>
</dbReference>
<dbReference type="SMART" id="SM00388">
    <property type="entry name" value="HisKA"/>
    <property type="match status" value="1"/>
</dbReference>
<dbReference type="InterPro" id="IPR036097">
    <property type="entry name" value="HisK_dim/P_sf"/>
</dbReference>
<dbReference type="CDD" id="cd00082">
    <property type="entry name" value="HisKA"/>
    <property type="match status" value="1"/>
</dbReference>
<dbReference type="PRINTS" id="PR00344">
    <property type="entry name" value="BCTRLSENSOR"/>
</dbReference>
<gene>
    <name evidence="12" type="ORF">BCT23_01915</name>
</gene>
<dbReference type="GO" id="GO:0016020">
    <property type="term" value="C:membrane"/>
    <property type="evidence" value="ECO:0007669"/>
    <property type="project" value="UniProtKB-SubCell"/>
</dbReference>
<evidence type="ECO:0000256" key="2">
    <source>
        <dbReference type="ARBA" id="ARBA00004370"/>
    </source>
</evidence>
<dbReference type="EC" id="2.7.13.3" evidence="3"/>
<name>A0A2N7LGX6_9GAMM</name>
<feature type="domain" description="Response regulatory" evidence="10">
    <location>
        <begin position="734"/>
        <end position="853"/>
    </location>
</feature>
<dbReference type="SUPFAM" id="SSF52172">
    <property type="entry name" value="CheY-like"/>
    <property type="match status" value="1"/>
</dbReference>
<evidence type="ECO:0000256" key="7">
    <source>
        <dbReference type="PROSITE-ProRule" id="PRU00169"/>
    </source>
</evidence>
<sequence>MMKTTSIRFQLMLALFVLLALTTGMAAVSMSTLWKNQTILDTVSTTTLTDTNTALNLSEGVAQIAAIAPYAANSVRPILVQIERTHLETRIDELKRQALSLHQKEFSDELLSRVSQVETLIYQLLANIENELFIREDLLASQFSLDPFLSSPTELSFIEALSQDPSSIPDGWIAFIENALTQTYRTDSVVLQQLLPVLSSLRRSKVQIQALKAENAFLLSSIRAQSDRMAAYALNLVKTHQADVKQQQKESREAINSASGIMLFILVIFLGGVYYLYRFNSKMTKDLSAVTDEMLSLAMGETNMTAAHIPRQDEIGQLAKAFRAFHRNALDKQRVTADLNRQNIMLETIFNQMQDGLSAFDGNNRLLVWNQRYPILMKLNPALLTPGMHLDDIKALIADTGHENRLPDRSVAEYDEMAANRHIKPVVFERHFENGTIIEFSSRPIPSGGFVTLYRDLTERRKIEQQLVQSQKMETLGQLTGGIAHDFNNLLAAQKGNLELMDMTASLDDTNRRYLNRALTVTEKGIQMVERLLAFSSKQALNPSAVVIDALIEEILDLLDYTVSSGEELRVELSTTPSEVYVDIGGLENALLNLALNANAAMDGQGTLTLSTGHCCLVASKQMAVAIEVRDTGKGMDNDVLNRAIEPFFTTKEKGQGSGLGLSMVFGFVQQSDGELCLSSSPEQGSSVAILLPLHEREHLLSHEETHGDDERNKAYDKDAALLANDQAALIGKRVLLVEDDADVASPLIEILTHYDLDVCPVRSAEEALNVLRDTGNENNVDLVLSDINLGSTRTGVWLYEEVSTQYPNVPVVLMSGLPAHELEMHYMLKPHWPLLAKPVSRQQLLRALSMQLKKHTESD</sequence>
<evidence type="ECO:0000259" key="9">
    <source>
        <dbReference type="PROSITE" id="PS50109"/>
    </source>
</evidence>
<evidence type="ECO:0000256" key="5">
    <source>
        <dbReference type="ARBA" id="ARBA00022679"/>
    </source>
</evidence>
<dbReference type="AlphaFoldDB" id="A0A2N7LGX6"/>
<dbReference type="InterPro" id="IPR003660">
    <property type="entry name" value="HAMP_dom"/>
</dbReference>
<dbReference type="Gene3D" id="3.40.50.2300">
    <property type="match status" value="1"/>
</dbReference>
<keyword evidence="4 7" id="KW-0597">Phosphoprotein</keyword>
<keyword evidence="8" id="KW-1133">Transmembrane helix</keyword>